<dbReference type="SUPFAM" id="SSF51230">
    <property type="entry name" value="Single hybrid motif"/>
    <property type="match status" value="1"/>
</dbReference>
<accession>A0ABQ7ZQP8</accession>
<evidence type="ECO:0000313" key="4">
    <source>
        <dbReference type="EMBL" id="KAH0882534.1"/>
    </source>
</evidence>
<reference evidence="4 5" key="1">
    <citation type="submission" date="2021-05" db="EMBL/GenBank/DDBJ databases">
        <title>Genome Assembly of Synthetic Allotetraploid Brassica napus Reveals Homoeologous Exchanges between Subgenomes.</title>
        <authorList>
            <person name="Davis J.T."/>
        </authorList>
    </citation>
    <scope>NUCLEOTIDE SEQUENCE [LARGE SCALE GENOMIC DNA]</scope>
    <source>
        <strain evidence="5">cv. Da-Ae</strain>
        <tissue evidence="4">Seedling</tissue>
    </source>
</reference>
<evidence type="ECO:0000313" key="5">
    <source>
        <dbReference type="Proteomes" id="UP000824890"/>
    </source>
</evidence>
<feature type="domain" description="Lipoyl-binding" evidence="3">
    <location>
        <begin position="81"/>
        <end position="105"/>
    </location>
</feature>
<dbReference type="Pfam" id="PF00364">
    <property type="entry name" value="Biotin_lipoyl"/>
    <property type="match status" value="1"/>
</dbReference>
<dbReference type="Gene3D" id="2.40.50.100">
    <property type="match status" value="1"/>
</dbReference>
<dbReference type="Proteomes" id="UP000824890">
    <property type="component" value="Unassembled WGS sequence"/>
</dbReference>
<keyword evidence="1" id="KW-0150">Chloroplast</keyword>
<evidence type="ECO:0000256" key="1">
    <source>
        <dbReference type="RuleBase" id="RU364072"/>
    </source>
</evidence>
<dbReference type="EMBL" id="JAGKQM010000014">
    <property type="protein sequence ID" value="KAH0882534.1"/>
    <property type="molecule type" value="Genomic_DNA"/>
</dbReference>
<evidence type="ECO:0000259" key="3">
    <source>
        <dbReference type="Pfam" id="PF00364"/>
    </source>
</evidence>
<protein>
    <recommendedName>
        <fullName evidence="1">Biotin carboxyl carrier protein of acetyl-CoA carboxylase</fullName>
    </recommendedName>
</protein>
<keyword evidence="1" id="KW-0443">Lipid metabolism</keyword>
<name>A0ABQ7ZQP8_BRANA</name>
<dbReference type="InterPro" id="IPR001249">
    <property type="entry name" value="AcCoA_biotinCC"/>
</dbReference>
<keyword evidence="1" id="KW-0092">Biotin</keyword>
<keyword evidence="1" id="KW-0276">Fatty acid metabolism</keyword>
<evidence type="ECO:0000256" key="2">
    <source>
        <dbReference type="SAM" id="MobiDB-lite"/>
    </source>
</evidence>
<keyword evidence="1" id="KW-0444">Lipid biosynthesis</keyword>
<organism evidence="4 5">
    <name type="scientific">Brassica napus</name>
    <name type="common">Rape</name>
    <dbReference type="NCBI Taxonomy" id="3708"/>
    <lineage>
        <taxon>Eukaryota</taxon>
        <taxon>Viridiplantae</taxon>
        <taxon>Streptophyta</taxon>
        <taxon>Embryophyta</taxon>
        <taxon>Tracheophyta</taxon>
        <taxon>Spermatophyta</taxon>
        <taxon>Magnoliopsida</taxon>
        <taxon>eudicotyledons</taxon>
        <taxon>Gunneridae</taxon>
        <taxon>Pentapetalae</taxon>
        <taxon>rosids</taxon>
        <taxon>malvids</taxon>
        <taxon>Brassicales</taxon>
        <taxon>Brassicaceae</taxon>
        <taxon>Brassiceae</taxon>
        <taxon>Brassica</taxon>
    </lineage>
</organism>
<dbReference type="InterPro" id="IPR011053">
    <property type="entry name" value="Single_hybrid_motif"/>
</dbReference>
<feature type="region of interest" description="Disordered" evidence="2">
    <location>
        <begin position="37"/>
        <end position="59"/>
    </location>
</feature>
<sequence>MEVYELCKSTFTGKAPSPASRPVQKLCSLLDSVSPGDIGLEGEAQDDEDRGYGVSGVSPVTREDGAQPITFLDIHECDTFTVGDKVQKGQVVCIIKAMKLMNEIEV</sequence>
<keyword evidence="1" id="KW-0275">Fatty acid biosynthesis</keyword>
<proteinExistence type="predicted"/>
<comment type="function">
    <text evidence="1">This protein is a component of the acetyl coenzyme A carboxylase complex; first, biotin carboxylase catalyzes the carboxylation of the carrier protein and then the transcarboxylase transfers the carboxyl group to form malonyl-CoA.</text>
</comment>
<comment type="subcellular location">
    <subcellularLocation>
        <location evidence="1">Plastid</location>
        <location evidence="1">Chloroplast</location>
    </subcellularLocation>
</comment>
<dbReference type="InterPro" id="IPR000089">
    <property type="entry name" value="Biotin_lipoyl"/>
</dbReference>
<gene>
    <name evidence="4" type="ORF">HID58_058630</name>
</gene>
<comment type="pathway">
    <text evidence="1">Lipid metabolism; fatty acid biosynthesis.</text>
</comment>
<dbReference type="PRINTS" id="PR01071">
    <property type="entry name" value="ACOABIOTINCC"/>
</dbReference>
<keyword evidence="5" id="KW-1185">Reference proteome</keyword>
<keyword evidence="1" id="KW-0934">Plastid</keyword>
<comment type="caution">
    <text evidence="4">The sequence shown here is derived from an EMBL/GenBank/DDBJ whole genome shotgun (WGS) entry which is preliminary data.</text>
</comment>